<accession>A0ABT7K0T4</accession>
<gene>
    <name evidence="2" type="ORF">PY649_21980</name>
</gene>
<protein>
    <submittedName>
        <fullName evidence="2">Uncharacterized protein</fullName>
    </submittedName>
</protein>
<dbReference type="RefSeq" id="WP_285870814.1">
    <property type="nucleotide sequence ID" value="NZ_JARFYM010000020.1"/>
</dbReference>
<evidence type="ECO:0000256" key="1">
    <source>
        <dbReference type="SAM" id="MobiDB-lite"/>
    </source>
</evidence>
<evidence type="ECO:0000313" key="3">
    <source>
        <dbReference type="Proteomes" id="UP001172645"/>
    </source>
</evidence>
<evidence type="ECO:0000313" key="2">
    <source>
        <dbReference type="EMBL" id="MDL2401583.1"/>
    </source>
</evidence>
<feature type="region of interest" description="Disordered" evidence="1">
    <location>
        <begin position="134"/>
        <end position="155"/>
    </location>
</feature>
<dbReference type="Proteomes" id="UP001172645">
    <property type="component" value="Unassembled WGS sequence"/>
</dbReference>
<proteinExistence type="predicted"/>
<dbReference type="EMBL" id="JARFYM010000020">
    <property type="protein sequence ID" value="MDL2401583.1"/>
    <property type="molecule type" value="Genomic_DNA"/>
</dbReference>
<name>A0ABT7K0T4_9HYPH</name>
<reference evidence="2" key="1">
    <citation type="submission" date="2023-06" db="EMBL/GenBank/DDBJ databases">
        <title>Phylogenetic Diversity of Rhizobium strains.</title>
        <authorList>
            <person name="Moura F.T."/>
            <person name="Helene L.C.F."/>
            <person name="Hungria M."/>
        </authorList>
    </citation>
    <scope>NUCLEOTIDE SEQUENCE</scope>
    <source>
        <strain evidence="2">CCGE526</strain>
    </source>
</reference>
<comment type="caution">
    <text evidence="2">The sequence shown here is derived from an EMBL/GenBank/DDBJ whole genome shotgun (WGS) entry which is preliminary data.</text>
</comment>
<sequence length="244" mass="27688">MSARHYLFHDATDPERLSQRLVDGLIFENDSLPQYAGTRKRVLAVYLERESGKPQRIWKTEGSYWNFDADGGIADSLRQSAGEVISAAFSKPADGATVLDLKTRLNRKKVIEKNRWEPSNAEIERIIRDIWPKKPGDTLKPAKGTSKKKPPMTSEARHALREISSGFWKITHEIESLSEPSLRGFAFDARNQSEGDPDFGILYRAIADICACGTTNEPRPNRKRQSPWTPNGWGRYCRICLRLS</sequence>
<keyword evidence="3" id="KW-1185">Reference proteome</keyword>
<organism evidence="2 3">
    <name type="scientific">Rhizobium mayense</name>
    <dbReference type="NCBI Taxonomy" id="1312184"/>
    <lineage>
        <taxon>Bacteria</taxon>
        <taxon>Pseudomonadati</taxon>
        <taxon>Pseudomonadota</taxon>
        <taxon>Alphaproteobacteria</taxon>
        <taxon>Hyphomicrobiales</taxon>
        <taxon>Rhizobiaceae</taxon>
        <taxon>Rhizobium/Agrobacterium group</taxon>
        <taxon>Rhizobium</taxon>
    </lineage>
</organism>